<protein>
    <recommendedName>
        <fullName evidence="6">DUF3298 domain-containing protein</fullName>
    </recommendedName>
</protein>
<feature type="signal peptide" evidence="1">
    <location>
        <begin position="1"/>
        <end position="20"/>
    </location>
</feature>
<accession>A0A2L2XKI3</accession>
<feature type="domain" description="DUF3298" evidence="2">
    <location>
        <begin position="154"/>
        <end position="228"/>
    </location>
</feature>
<dbReference type="InterPro" id="IPR021729">
    <property type="entry name" value="DUF3298"/>
</dbReference>
<dbReference type="Pfam" id="PF11738">
    <property type="entry name" value="DUF3298"/>
    <property type="match status" value="1"/>
</dbReference>
<dbReference type="Pfam" id="PF13739">
    <property type="entry name" value="PdaC"/>
    <property type="match status" value="1"/>
</dbReference>
<comment type="caution">
    <text evidence="4">The sequence shown here is derived from an EMBL/GenBank/DDBJ whole genome shotgun (WGS) entry which is preliminary data.</text>
</comment>
<organism evidence="4 5">
    <name type="scientific">Desulfocucumis palustris</name>
    <dbReference type="NCBI Taxonomy" id="1898651"/>
    <lineage>
        <taxon>Bacteria</taxon>
        <taxon>Bacillati</taxon>
        <taxon>Bacillota</taxon>
        <taxon>Clostridia</taxon>
        <taxon>Eubacteriales</taxon>
        <taxon>Desulfocucumaceae</taxon>
        <taxon>Desulfocucumis</taxon>
    </lineage>
</organism>
<gene>
    <name evidence="4" type="ORF">DCCM_3916</name>
</gene>
<proteinExistence type="predicted"/>
<dbReference type="Gene3D" id="3.90.640.20">
    <property type="entry name" value="Heat-shock cognate protein, ATPase"/>
    <property type="match status" value="1"/>
</dbReference>
<evidence type="ECO:0000313" key="5">
    <source>
        <dbReference type="Proteomes" id="UP000239549"/>
    </source>
</evidence>
<dbReference type="InterPro" id="IPR025303">
    <property type="entry name" value="PdaC"/>
</dbReference>
<name>A0A2L2XKI3_9FIRM</name>
<evidence type="ECO:0000256" key="1">
    <source>
        <dbReference type="SAM" id="SignalP"/>
    </source>
</evidence>
<keyword evidence="1" id="KW-0732">Signal</keyword>
<dbReference type="EMBL" id="BFAV01000150">
    <property type="protein sequence ID" value="GBF34796.1"/>
    <property type="molecule type" value="Genomic_DNA"/>
</dbReference>
<dbReference type="RefSeq" id="WP_165792168.1">
    <property type="nucleotide sequence ID" value="NZ_BFAV01000150.1"/>
</dbReference>
<evidence type="ECO:0000259" key="3">
    <source>
        <dbReference type="Pfam" id="PF13739"/>
    </source>
</evidence>
<dbReference type="Gene3D" id="3.30.565.40">
    <property type="entry name" value="Fervidobacterium nodosum Rt17-B1 like"/>
    <property type="match status" value="1"/>
</dbReference>
<dbReference type="InterPro" id="IPR037126">
    <property type="entry name" value="PdaC/RsiV-like_sf"/>
</dbReference>
<evidence type="ECO:0000259" key="2">
    <source>
        <dbReference type="Pfam" id="PF11738"/>
    </source>
</evidence>
<keyword evidence="5" id="KW-1185">Reference proteome</keyword>
<dbReference type="Proteomes" id="UP000239549">
    <property type="component" value="Unassembled WGS sequence"/>
</dbReference>
<evidence type="ECO:0008006" key="6">
    <source>
        <dbReference type="Google" id="ProtNLM"/>
    </source>
</evidence>
<dbReference type="AlphaFoldDB" id="A0A2L2XKI3"/>
<reference evidence="5" key="1">
    <citation type="submission" date="2018-02" db="EMBL/GenBank/DDBJ databases">
        <title>Genome sequence of Desulfocucumis palustris strain NAW-5.</title>
        <authorList>
            <person name="Watanabe M."/>
            <person name="Kojima H."/>
            <person name="Fukui M."/>
        </authorList>
    </citation>
    <scope>NUCLEOTIDE SEQUENCE [LARGE SCALE GENOMIC DNA]</scope>
    <source>
        <strain evidence="5">NAW-5</strain>
    </source>
</reference>
<dbReference type="PROSITE" id="PS51257">
    <property type="entry name" value="PROKAR_LIPOPROTEIN"/>
    <property type="match status" value="1"/>
</dbReference>
<evidence type="ECO:0000313" key="4">
    <source>
        <dbReference type="EMBL" id="GBF34796.1"/>
    </source>
</evidence>
<sequence length="235" mass="26267">MSRKILFVLLMALLTATLMAGCGNEKTQPAAGMIKVETQKVQEKSEAIEVSLQIPVISGLRDTSLQTELNDTFAQKALELKKNLEAQAREDQKNQGELFHTYSVVTSFTVPYNKNGLLSINVEYGTYTGGAHGMTYRETLNIDTESGKKLQIGDFFKPDENYRMLVTQEIKKQIEANRDMYFPDALDTLKPIEQDQPFYIGGDDHIVVYYGLYEIAPFAAGMPEFKIPAAHPQAG</sequence>
<feature type="chain" id="PRO_5039121561" description="DUF3298 domain-containing protein" evidence="1">
    <location>
        <begin position="21"/>
        <end position="235"/>
    </location>
</feature>
<feature type="domain" description="Deacetylase PdaC" evidence="3">
    <location>
        <begin position="42"/>
        <end position="135"/>
    </location>
</feature>